<comment type="subcellular location">
    <subcellularLocation>
        <location evidence="1">Endomembrane system</location>
        <topology evidence="1">Multi-pass membrane protein</topology>
    </subcellularLocation>
</comment>
<keyword evidence="2 5" id="KW-0812">Transmembrane</keyword>
<comment type="caution">
    <text evidence="6">The sequence shown here is derived from an EMBL/GenBank/DDBJ whole genome shotgun (WGS) entry which is preliminary data.</text>
</comment>
<proteinExistence type="predicted"/>
<keyword evidence="3 5" id="KW-1133">Transmembrane helix</keyword>
<evidence type="ECO:0000313" key="6">
    <source>
        <dbReference type="EMBL" id="GAA0810950.1"/>
    </source>
</evidence>
<evidence type="ECO:0000256" key="1">
    <source>
        <dbReference type="ARBA" id="ARBA00004127"/>
    </source>
</evidence>
<evidence type="ECO:0000256" key="2">
    <source>
        <dbReference type="ARBA" id="ARBA00022692"/>
    </source>
</evidence>
<protein>
    <submittedName>
        <fullName evidence="6">Isoprenylcysteine carboxylmethyltransferase family protein</fullName>
    </submittedName>
</protein>
<dbReference type="Proteomes" id="UP001500021">
    <property type="component" value="Unassembled WGS sequence"/>
</dbReference>
<feature type="transmembrane region" description="Helical" evidence="5">
    <location>
        <begin position="6"/>
        <end position="28"/>
    </location>
</feature>
<accession>A0ABN1L2P4</accession>
<dbReference type="PANTHER" id="PTHR12714">
    <property type="entry name" value="PROTEIN-S ISOPRENYLCYSTEINE O-METHYLTRANSFERASE"/>
    <property type="match status" value="1"/>
</dbReference>
<dbReference type="EMBL" id="BAAAFA010000001">
    <property type="protein sequence ID" value="GAA0810950.1"/>
    <property type="molecule type" value="Genomic_DNA"/>
</dbReference>
<name>A0ABN1L2P4_9GAMM</name>
<evidence type="ECO:0000313" key="7">
    <source>
        <dbReference type="Proteomes" id="UP001500021"/>
    </source>
</evidence>
<organism evidence="6 7">
    <name type="scientific">Colwellia asteriadis</name>
    <dbReference type="NCBI Taxonomy" id="517723"/>
    <lineage>
        <taxon>Bacteria</taxon>
        <taxon>Pseudomonadati</taxon>
        <taxon>Pseudomonadota</taxon>
        <taxon>Gammaproteobacteria</taxon>
        <taxon>Alteromonadales</taxon>
        <taxon>Colwelliaceae</taxon>
        <taxon>Colwellia</taxon>
    </lineage>
</organism>
<dbReference type="Pfam" id="PF04191">
    <property type="entry name" value="PEMT"/>
    <property type="match status" value="1"/>
</dbReference>
<dbReference type="PANTHER" id="PTHR12714:SF24">
    <property type="entry name" value="SLR1182 PROTEIN"/>
    <property type="match status" value="1"/>
</dbReference>
<evidence type="ECO:0000256" key="5">
    <source>
        <dbReference type="SAM" id="Phobius"/>
    </source>
</evidence>
<sequence length="152" mass="17686">MSLEQKIPPVIVTTTFAALMYLIGLFFNVFNFTLPFSTQLLFFFFVLGVVFTLSGVASFQQHKTTVNPMNTENVSTLVTSGVYKYTRNPMYVGMLMTLLGYFFYLANPINMLFIALFIWYMNKYQIKPEEVFLSSIFGDEYAVYKESVRRWL</sequence>
<feature type="transmembrane region" description="Helical" evidence="5">
    <location>
        <begin position="40"/>
        <end position="59"/>
    </location>
</feature>
<dbReference type="InterPro" id="IPR007318">
    <property type="entry name" value="Phopholipid_MeTrfase"/>
</dbReference>
<evidence type="ECO:0000256" key="3">
    <source>
        <dbReference type="ARBA" id="ARBA00022989"/>
    </source>
</evidence>
<reference evidence="6 7" key="1">
    <citation type="journal article" date="2019" name="Int. J. Syst. Evol. Microbiol.">
        <title>The Global Catalogue of Microorganisms (GCM) 10K type strain sequencing project: providing services to taxonomists for standard genome sequencing and annotation.</title>
        <authorList>
            <consortium name="The Broad Institute Genomics Platform"/>
            <consortium name="The Broad Institute Genome Sequencing Center for Infectious Disease"/>
            <person name="Wu L."/>
            <person name="Ma J."/>
        </authorList>
    </citation>
    <scope>NUCLEOTIDE SEQUENCE [LARGE SCALE GENOMIC DNA]</scope>
    <source>
        <strain evidence="6 7">JCM 15608</strain>
    </source>
</reference>
<keyword evidence="4 5" id="KW-0472">Membrane</keyword>
<dbReference type="RefSeq" id="WP_215979750.1">
    <property type="nucleotide sequence ID" value="NZ_BAAAFA010000001.1"/>
</dbReference>
<keyword evidence="7" id="KW-1185">Reference proteome</keyword>
<gene>
    <name evidence="6" type="ORF">GCM10009111_02700</name>
</gene>
<evidence type="ECO:0000256" key="4">
    <source>
        <dbReference type="ARBA" id="ARBA00023136"/>
    </source>
</evidence>
<feature type="transmembrane region" description="Helical" evidence="5">
    <location>
        <begin position="98"/>
        <end position="120"/>
    </location>
</feature>